<dbReference type="AlphaFoldDB" id="B0D5F4"/>
<evidence type="ECO:0000313" key="2">
    <source>
        <dbReference type="Proteomes" id="UP000001194"/>
    </source>
</evidence>
<keyword evidence="2" id="KW-1185">Reference proteome</keyword>
<dbReference type="STRING" id="486041.B0D5F4"/>
<dbReference type="KEGG" id="lbc:LACBIDRAFT_325543"/>
<dbReference type="PANTHER" id="PTHR37827:SF1">
    <property type="entry name" value="HNH DOMAIN-CONTAINING PROTEIN"/>
    <property type="match status" value="1"/>
</dbReference>
<dbReference type="GeneID" id="6074805"/>
<dbReference type="InParanoid" id="B0D5F4"/>
<evidence type="ECO:0000313" key="1">
    <source>
        <dbReference type="EMBL" id="EDR10011.1"/>
    </source>
</evidence>
<protein>
    <submittedName>
        <fullName evidence="1">Predicted protein</fullName>
    </submittedName>
</protein>
<dbReference type="InterPro" id="IPR003615">
    <property type="entry name" value="HNH_nuc"/>
</dbReference>
<reference evidence="1 2" key="1">
    <citation type="journal article" date="2008" name="Nature">
        <title>The genome of Laccaria bicolor provides insights into mycorrhizal symbiosis.</title>
        <authorList>
            <person name="Martin F."/>
            <person name="Aerts A."/>
            <person name="Ahren D."/>
            <person name="Brun A."/>
            <person name="Danchin E.G.J."/>
            <person name="Duchaussoy F."/>
            <person name="Gibon J."/>
            <person name="Kohler A."/>
            <person name="Lindquist E."/>
            <person name="Pereda V."/>
            <person name="Salamov A."/>
            <person name="Shapiro H.J."/>
            <person name="Wuyts J."/>
            <person name="Blaudez D."/>
            <person name="Buee M."/>
            <person name="Brokstein P."/>
            <person name="Canbaeck B."/>
            <person name="Cohen D."/>
            <person name="Courty P.E."/>
            <person name="Coutinho P.M."/>
            <person name="Delaruelle C."/>
            <person name="Detter J.C."/>
            <person name="Deveau A."/>
            <person name="DiFazio S."/>
            <person name="Duplessis S."/>
            <person name="Fraissinet-Tachet L."/>
            <person name="Lucic E."/>
            <person name="Frey-Klett P."/>
            <person name="Fourrey C."/>
            <person name="Feussner I."/>
            <person name="Gay G."/>
            <person name="Grimwood J."/>
            <person name="Hoegger P.J."/>
            <person name="Jain P."/>
            <person name="Kilaru S."/>
            <person name="Labbe J."/>
            <person name="Lin Y.C."/>
            <person name="Legue V."/>
            <person name="Le Tacon F."/>
            <person name="Marmeisse R."/>
            <person name="Melayah D."/>
            <person name="Montanini B."/>
            <person name="Muratet M."/>
            <person name="Nehls U."/>
            <person name="Niculita-Hirzel H."/>
            <person name="Oudot-Le Secq M.P."/>
            <person name="Peter M."/>
            <person name="Quesneville H."/>
            <person name="Rajashekar B."/>
            <person name="Reich M."/>
            <person name="Rouhier N."/>
            <person name="Schmutz J."/>
            <person name="Yin T."/>
            <person name="Chalot M."/>
            <person name="Henrissat B."/>
            <person name="Kuees U."/>
            <person name="Lucas S."/>
            <person name="Van de Peer Y."/>
            <person name="Podila G.K."/>
            <person name="Polle A."/>
            <person name="Pukkila P.J."/>
            <person name="Richardson P.M."/>
            <person name="Rouze P."/>
            <person name="Sanders I.R."/>
            <person name="Stajich J.E."/>
            <person name="Tunlid A."/>
            <person name="Tuskan G."/>
            <person name="Grigoriev I.V."/>
        </authorList>
    </citation>
    <scope>NUCLEOTIDE SEQUENCE [LARGE SCALE GENOMIC DNA]</scope>
    <source>
        <strain evidence="2">S238N-H82 / ATCC MYA-4686</strain>
    </source>
</reference>
<dbReference type="RefSeq" id="XP_001879396.1">
    <property type="nucleotide sequence ID" value="XM_001879361.1"/>
</dbReference>
<accession>B0D5F4</accession>
<dbReference type="OrthoDB" id="4850648at2759"/>
<name>B0D5F4_LACBS</name>
<organism evidence="2">
    <name type="scientific">Laccaria bicolor (strain S238N-H82 / ATCC MYA-4686)</name>
    <name type="common">Bicoloured deceiver</name>
    <name type="synonym">Laccaria laccata var. bicolor</name>
    <dbReference type="NCBI Taxonomy" id="486041"/>
    <lineage>
        <taxon>Eukaryota</taxon>
        <taxon>Fungi</taxon>
        <taxon>Dikarya</taxon>
        <taxon>Basidiomycota</taxon>
        <taxon>Agaricomycotina</taxon>
        <taxon>Agaricomycetes</taxon>
        <taxon>Agaricomycetidae</taxon>
        <taxon>Agaricales</taxon>
        <taxon>Agaricineae</taxon>
        <taxon>Hydnangiaceae</taxon>
        <taxon>Laccaria</taxon>
    </lineage>
</organism>
<sequence length="222" mass="25474">MSEPTSEQFSLFKDSIARRLLDQPHMNNTSSESSDLDDFSSYLASESWPSFPQSVREATYESRSNLPDAETISLDSTSTSFDDTLISYGLAADTDDAHKFLRKALADYIEQACAPPPVWKSTRATECEICERTGPLTYHHLIPRSTHTKVLKKGWHPEYMLNSVAWLCRQCHSAVHHVASNEDLARYFHTVELLLEREDIQKWRKYASKQRFGIRWGQRSPS</sequence>
<proteinExistence type="predicted"/>
<dbReference type="Proteomes" id="UP000001194">
    <property type="component" value="Unassembled WGS sequence"/>
</dbReference>
<dbReference type="CDD" id="cd00085">
    <property type="entry name" value="HNHc"/>
    <property type="match status" value="1"/>
</dbReference>
<dbReference type="EMBL" id="DS547098">
    <property type="protein sequence ID" value="EDR10011.1"/>
    <property type="molecule type" value="Genomic_DNA"/>
</dbReference>
<dbReference type="PANTHER" id="PTHR37827">
    <property type="entry name" value="TUDOR DOMAIN-CONTAINING PROTEIN"/>
    <property type="match status" value="1"/>
</dbReference>
<gene>
    <name evidence="1" type="ORF">LACBIDRAFT_325543</name>
</gene>
<dbReference type="HOGENOM" id="CLU_074184_1_0_1"/>